<keyword evidence="2" id="KW-0934">Plastid</keyword>
<accession>A0A6C0KNF1</accession>
<proteinExistence type="predicted"/>
<dbReference type="PANTHER" id="PTHR39638">
    <property type="entry name" value="YCF35"/>
    <property type="match status" value="1"/>
</dbReference>
<dbReference type="GO" id="GO:0009536">
    <property type="term" value="C:plastid"/>
    <property type="evidence" value="ECO:0007669"/>
    <property type="project" value="UniProtKB-SubCell"/>
</dbReference>
<evidence type="ECO:0000313" key="3">
    <source>
        <dbReference type="EMBL" id="QHU17894.1"/>
    </source>
</evidence>
<evidence type="ECO:0000256" key="2">
    <source>
        <dbReference type="ARBA" id="ARBA00022640"/>
    </source>
</evidence>
<organism evidence="3">
    <name type="scientific">viral metagenome</name>
    <dbReference type="NCBI Taxonomy" id="1070528"/>
    <lineage>
        <taxon>unclassified sequences</taxon>
        <taxon>metagenomes</taxon>
        <taxon>organismal metagenomes</taxon>
    </lineage>
</organism>
<dbReference type="InterPro" id="IPR009666">
    <property type="entry name" value="Uncharacterised_Ycf35"/>
</dbReference>
<dbReference type="PANTHER" id="PTHR39638:SF2">
    <property type="entry name" value="YCF35"/>
    <property type="match status" value="1"/>
</dbReference>
<dbReference type="AlphaFoldDB" id="A0A6C0KNF1"/>
<protein>
    <recommendedName>
        <fullName evidence="4">DUF1257 domain-containing protein</fullName>
    </recommendedName>
</protein>
<dbReference type="EMBL" id="MN740919">
    <property type="protein sequence ID" value="QHU17894.1"/>
    <property type="molecule type" value="Genomic_DNA"/>
</dbReference>
<sequence>MLKSMLFFSFAIQAITCFQSPFYTNSKIITKVCSHFSVVDTQIKDKEILIQSLLDIDNEYDLHYEPKEIKAYNGENIWVDLSIKQKNGHYIGFYLKNDAYTIVSDLQFWEQKVPVDVFLERITKQYSIHSIFEVAKSEGFVPQIVRKDDSSGTIEIELSRYTL</sequence>
<name>A0A6C0KNF1_9ZZZZ</name>
<evidence type="ECO:0000256" key="1">
    <source>
        <dbReference type="ARBA" id="ARBA00004474"/>
    </source>
</evidence>
<evidence type="ECO:0008006" key="4">
    <source>
        <dbReference type="Google" id="ProtNLM"/>
    </source>
</evidence>
<comment type="subcellular location">
    <subcellularLocation>
        <location evidence="1">Plastid</location>
    </subcellularLocation>
</comment>
<dbReference type="Pfam" id="PF06868">
    <property type="entry name" value="DUF1257"/>
    <property type="match status" value="1"/>
</dbReference>
<reference evidence="3" key="1">
    <citation type="journal article" date="2020" name="Nature">
        <title>Giant virus diversity and host interactions through global metagenomics.</title>
        <authorList>
            <person name="Schulz F."/>
            <person name="Roux S."/>
            <person name="Paez-Espino D."/>
            <person name="Jungbluth S."/>
            <person name="Walsh D.A."/>
            <person name="Denef V.J."/>
            <person name="McMahon K.D."/>
            <person name="Konstantinidis K.T."/>
            <person name="Eloe-Fadrosh E.A."/>
            <person name="Kyrpides N.C."/>
            <person name="Woyke T."/>
        </authorList>
    </citation>
    <scope>NUCLEOTIDE SEQUENCE</scope>
    <source>
        <strain evidence="3">GVMAG-S-3300012919-55</strain>
    </source>
</reference>